<protein>
    <submittedName>
        <fullName evidence="2">Uncharacterized protein</fullName>
    </submittedName>
</protein>
<accession>A0A4Y9F990</accession>
<evidence type="ECO:0000313" key="3">
    <source>
        <dbReference type="Proteomes" id="UP000297668"/>
    </source>
</evidence>
<evidence type="ECO:0000313" key="2">
    <source>
        <dbReference type="EMBL" id="TFU25150.1"/>
    </source>
</evidence>
<dbReference type="EMBL" id="SJZF01000032">
    <property type="protein sequence ID" value="TFU25150.1"/>
    <property type="molecule type" value="Genomic_DNA"/>
</dbReference>
<evidence type="ECO:0000256" key="1">
    <source>
        <dbReference type="SAM" id="SignalP"/>
    </source>
</evidence>
<feature type="chain" id="PRO_5021495284" evidence="1">
    <location>
        <begin position="19"/>
        <end position="697"/>
    </location>
</feature>
<reference evidence="2 3" key="1">
    <citation type="submission" date="2019-03" db="EMBL/GenBank/DDBJ databases">
        <title>Thermus tengchongensis species for the arsenic transformation mechanism.</title>
        <authorList>
            <person name="Yuan G.C."/>
        </authorList>
    </citation>
    <scope>NUCLEOTIDE SEQUENCE [LARGE SCALE GENOMIC DNA]</scope>
    <source>
        <strain evidence="2 3">15W</strain>
    </source>
</reference>
<comment type="caution">
    <text evidence="2">The sequence shown here is derived from an EMBL/GenBank/DDBJ whole genome shotgun (WGS) entry which is preliminary data.</text>
</comment>
<keyword evidence="1" id="KW-0732">Signal</keyword>
<feature type="signal peptide" evidence="1">
    <location>
        <begin position="1"/>
        <end position="18"/>
    </location>
</feature>
<gene>
    <name evidence="2" type="ORF">E0687_12230</name>
</gene>
<dbReference type="AlphaFoldDB" id="A0A4Y9F990"/>
<proteinExistence type="predicted"/>
<dbReference type="RefSeq" id="WP_135261040.1">
    <property type="nucleotide sequence ID" value="NZ_SJZF01000032.1"/>
</dbReference>
<sequence>MPPARALAFASLLALAWAKPLTPMEGYPGEAKVLVFQGEGPVEVPEGFALLFPPERVDGAVSLAVRVPSLPAGAYPFRVGGEVYPFRILPKAQALFLPPSPVELAPGEEAWVEVGVRNLGNVPLPLPRALGVGVAVRRVEGFSALPPGQEGRVRLLLRGSGGPGRVLLVAEGARAELPVRARPASPPPFHDWAKVPSRLVAETPGRVRLEGQGTLPGPEGQPLGRLAYRLSPESASLDFSREDWGLGVGLGPTSSLSLRYAPRPFSLEAFLSTAGQARLGLGYAEGNLRLSGRFGLLPAWEVLSLAAGYQGRAEGLAYGVQMGLEGGLGRLGLHLGQGPWRASGHLDTRGGFGLQGVASVGGGWNLGAGVAGGQELWLQGLLGIPVWGTLEVRGEYAPGSGRYRFTLFHVDQDPKEGLVQQLSWDGEVLRYGVDYRLKAEELTLRAGASLGSRGGGEVRMGVDLHPFALQARAELDGDLKPTGFSLTGALAFDLPLYPMPWPEVRLRLTDLEGRPLPALVTLGGHLYRAGPDGLLVLRLPPGRHALRALEGLAFANGTGLAQEVVLEAKPQEVRLALAQAHALRLDLALCPPPEERPGFVYGLPGMSLEALLRQARVGFRAGGKVYTLGAGEASLLPRGSLEVIWQGPLAGAYALTTPEGKPLAHLLLERDLTLKACLTPLPRPLEVQELPLEEAKP</sequence>
<name>A0A4Y9F990_9DEIN</name>
<dbReference type="Proteomes" id="UP000297668">
    <property type="component" value="Unassembled WGS sequence"/>
</dbReference>
<organism evidence="2 3">
    <name type="scientific">Thermus tengchongensis</name>
    <dbReference type="NCBI Taxonomy" id="1214928"/>
    <lineage>
        <taxon>Bacteria</taxon>
        <taxon>Thermotogati</taxon>
        <taxon>Deinococcota</taxon>
        <taxon>Deinococci</taxon>
        <taxon>Thermales</taxon>
        <taxon>Thermaceae</taxon>
        <taxon>Thermus</taxon>
    </lineage>
</organism>